<evidence type="ECO:0000313" key="3">
    <source>
        <dbReference type="EMBL" id="TFF38815.1"/>
    </source>
</evidence>
<keyword evidence="4" id="KW-1185">Reference proteome</keyword>
<dbReference type="GO" id="GO:0016747">
    <property type="term" value="F:acyltransferase activity, transferring groups other than amino-acyl groups"/>
    <property type="evidence" value="ECO:0007669"/>
    <property type="project" value="InterPro"/>
</dbReference>
<sequence length="373" mass="42398">MINIKPRVIIGNSSIFLDALRIGAALTVLYIHAFDMWFPKLAHPQYEPGEPSHAAVVIFFVLSGYVIAHTTISRNRGAILYAQARLSRLCSIVIPALVITAIMAVIVKEVNPALFATYSRGHEWVRYLVSGLFMNELWFFSGAPPINISLWSLSFEFWYYAIFGLWFFRKGGLKTLLLPVAAVLIAGPKILAMMPVWLLGYAAYIIPRPTLKVAIAWCLVFIGCFSAWLAVVYVPFIPYKIGYKPLFYANQFVTDWIVGLFIGAALWILPTGNQLIADFKFATVFRKAADLTFPLYVLHFPLLVLWRALFGYKSYDLVQLSLVLITVLIMASLLGWVMEMQRHIWTRFFKRLLVIKKEPEAAEVAFYNAHEKL</sequence>
<evidence type="ECO:0000313" key="4">
    <source>
        <dbReference type="Proteomes" id="UP000297540"/>
    </source>
</evidence>
<dbReference type="Proteomes" id="UP000297540">
    <property type="component" value="Unassembled WGS sequence"/>
</dbReference>
<organism evidence="3 4">
    <name type="scientific">Mucilaginibacter psychrotolerans</name>
    <dbReference type="NCBI Taxonomy" id="1524096"/>
    <lineage>
        <taxon>Bacteria</taxon>
        <taxon>Pseudomonadati</taxon>
        <taxon>Bacteroidota</taxon>
        <taxon>Sphingobacteriia</taxon>
        <taxon>Sphingobacteriales</taxon>
        <taxon>Sphingobacteriaceae</taxon>
        <taxon>Mucilaginibacter</taxon>
    </lineage>
</organism>
<accession>A0A4Y8SJG8</accession>
<feature type="transmembrane region" description="Helical" evidence="1">
    <location>
        <begin position="213"/>
        <end position="236"/>
    </location>
</feature>
<feature type="transmembrane region" description="Helical" evidence="1">
    <location>
        <begin position="9"/>
        <end position="31"/>
    </location>
</feature>
<reference evidence="3 4" key="1">
    <citation type="journal article" date="2017" name="Int. J. Syst. Evol. Microbiol.">
        <title>Mucilaginibacterpsychrotolerans sp. nov., isolated from peatlands.</title>
        <authorList>
            <person name="Deng Y."/>
            <person name="Shen L."/>
            <person name="Xu B."/>
            <person name="Liu Y."/>
            <person name="Gu Z."/>
            <person name="Liu H."/>
            <person name="Zhou Y."/>
        </authorList>
    </citation>
    <scope>NUCLEOTIDE SEQUENCE [LARGE SCALE GENOMIC DNA]</scope>
    <source>
        <strain evidence="3 4">NH7-4</strain>
    </source>
</reference>
<dbReference type="EMBL" id="SOZE01000005">
    <property type="protein sequence ID" value="TFF38815.1"/>
    <property type="molecule type" value="Genomic_DNA"/>
</dbReference>
<keyword evidence="1" id="KW-0812">Transmembrane</keyword>
<dbReference type="AlphaFoldDB" id="A0A4Y8SJG8"/>
<name>A0A4Y8SJG8_9SPHI</name>
<dbReference type="OrthoDB" id="9796461at2"/>
<dbReference type="InterPro" id="IPR002656">
    <property type="entry name" value="Acyl_transf_3_dom"/>
</dbReference>
<feature type="transmembrane region" description="Helical" evidence="1">
    <location>
        <begin position="180"/>
        <end position="206"/>
    </location>
</feature>
<keyword evidence="1" id="KW-1133">Transmembrane helix</keyword>
<dbReference type="PANTHER" id="PTHR23028">
    <property type="entry name" value="ACETYLTRANSFERASE"/>
    <property type="match status" value="1"/>
</dbReference>
<feature type="transmembrane region" description="Helical" evidence="1">
    <location>
        <begin position="288"/>
        <end position="306"/>
    </location>
</feature>
<dbReference type="RefSeq" id="WP_133228245.1">
    <property type="nucleotide sequence ID" value="NZ_SOZE01000005.1"/>
</dbReference>
<feature type="transmembrane region" description="Helical" evidence="1">
    <location>
        <begin position="150"/>
        <end position="168"/>
    </location>
</feature>
<feature type="domain" description="Acyltransferase 3" evidence="2">
    <location>
        <begin position="16"/>
        <end position="335"/>
    </location>
</feature>
<comment type="caution">
    <text evidence="3">The sequence shown here is derived from an EMBL/GenBank/DDBJ whole genome shotgun (WGS) entry which is preliminary data.</text>
</comment>
<keyword evidence="3" id="KW-0012">Acyltransferase</keyword>
<protein>
    <submittedName>
        <fullName evidence="3">Acyltransferase</fullName>
    </submittedName>
</protein>
<evidence type="ECO:0000259" key="2">
    <source>
        <dbReference type="Pfam" id="PF01757"/>
    </source>
</evidence>
<evidence type="ECO:0000256" key="1">
    <source>
        <dbReference type="SAM" id="Phobius"/>
    </source>
</evidence>
<gene>
    <name evidence="3" type="ORF">E2R66_07355</name>
</gene>
<keyword evidence="3" id="KW-0808">Transferase</keyword>
<dbReference type="Pfam" id="PF01757">
    <property type="entry name" value="Acyl_transf_3"/>
    <property type="match status" value="1"/>
</dbReference>
<feature type="transmembrane region" description="Helical" evidence="1">
    <location>
        <begin position="256"/>
        <end position="276"/>
    </location>
</feature>
<dbReference type="InterPro" id="IPR050879">
    <property type="entry name" value="Acyltransferase_3"/>
</dbReference>
<keyword evidence="1" id="KW-0472">Membrane</keyword>
<feature type="transmembrane region" description="Helical" evidence="1">
    <location>
        <begin position="51"/>
        <end position="68"/>
    </location>
</feature>
<feature type="transmembrane region" description="Helical" evidence="1">
    <location>
        <begin position="89"/>
        <end position="107"/>
    </location>
</feature>
<feature type="transmembrane region" description="Helical" evidence="1">
    <location>
        <begin position="318"/>
        <end position="338"/>
    </location>
</feature>
<proteinExistence type="predicted"/>